<comment type="caution">
    <text evidence="3">The sequence shown here is derived from an EMBL/GenBank/DDBJ whole genome shotgun (WGS) entry which is preliminary data.</text>
</comment>
<accession>W2VTA5</accession>
<name>W2VTA5_PHYNI</name>
<dbReference type="PANTHER" id="PTHR46599:SF3">
    <property type="entry name" value="PIGGYBAC TRANSPOSABLE ELEMENT-DERIVED PROTEIN 4"/>
    <property type="match status" value="1"/>
</dbReference>
<feature type="compositionally biased region" description="Acidic residues" evidence="1">
    <location>
        <begin position="816"/>
        <end position="831"/>
    </location>
</feature>
<evidence type="ECO:0000259" key="2">
    <source>
        <dbReference type="Pfam" id="PF13843"/>
    </source>
</evidence>
<gene>
    <name evidence="3" type="ORF">F441_21328</name>
</gene>
<sequence length="831" mass="92971">MQTQWRYVSPGGVHSFVGEDAVFVHAIESGLLGDVDDVESEVDAVGEGVEAAEVVAIGNEGRAEADADEDICPSQIDTSAQLSQNTLNELFGSESDSEVDLSQAAVTRAFDVSPGDLHAADSQRDCDANLQLLSEVSRAESDGAQVDAAAVEPTRALRPGVHVKKDVNYVSEDENLSAYESFSSDESESGEIVEEDDNAVPIGSESDEDVTENDAVEMDNAFVQSLQIVSGTLPASGTQQRSAALRGMTWSLASGSFEEDSVSLATVDALFFLPKSLWVRITEETNRYCQQNIERRAQAILAQHGPRQKETLTQVRRRLKAKAGYQTHEVMHVLGLLIARMLCPQKRSFAPHWSMTEDGADPAGNFGWFMGRNRCQAFLRDLYFVDNEADRTRDKLWKLRPVIDKLQQRFLAGWTLPAVFSFDEGVLPSTFRRNTTRMFMPDKPHLYGSKMFMLCGSRTAYCHRFEMYAGKRNAGEGGDTSFDHMTGDAAVVRNMKMVLESKQRHPWHLVVVDRFYSPILLAIELLKQRKTRSAAIPRGFFLFSRSTAVPSMVAFHWWDRKPVHYLCTGSSMAVSSIQRNAKRVGPETVPCPAAVNDYQRWMGGVDVHDQLRLQRFSLQTSTRFSKYYKCLFLGFVDLALVNAYISHKETARLAGTPSVSRGDWFCILQNKLLQLKAADFAGVDVTPPANSQKRRRTHVRLSHALEKSEDWVTVSGVQKRRQRSCTVCALLRSNPKKKSYATTFYCERCSVDSAKCWLCNKIRHSFKGVTKTCFAIWHEDFECGQSIPVTLGKKVVLRRPGQVAGEPKKTRRELELHEDDAEGDECETDEV</sequence>
<feature type="region of interest" description="Disordered" evidence="1">
    <location>
        <begin position="802"/>
        <end position="831"/>
    </location>
</feature>
<feature type="compositionally biased region" description="Basic and acidic residues" evidence="1">
    <location>
        <begin position="806"/>
        <end position="815"/>
    </location>
</feature>
<organism evidence="3 4">
    <name type="scientific">Phytophthora nicotianae CJ01A1</name>
    <dbReference type="NCBI Taxonomy" id="1317063"/>
    <lineage>
        <taxon>Eukaryota</taxon>
        <taxon>Sar</taxon>
        <taxon>Stramenopiles</taxon>
        <taxon>Oomycota</taxon>
        <taxon>Peronosporomycetes</taxon>
        <taxon>Peronosporales</taxon>
        <taxon>Peronosporaceae</taxon>
        <taxon>Phytophthora</taxon>
    </lineage>
</organism>
<dbReference type="Pfam" id="PF13843">
    <property type="entry name" value="DDE_Tnp_1_7"/>
    <property type="match status" value="1"/>
</dbReference>
<dbReference type="InterPro" id="IPR029526">
    <property type="entry name" value="PGBD"/>
</dbReference>
<evidence type="ECO:0000256" key="1">
    <source>
        <dbReference type="SAM" id="MobiDB-lite"/>
    </source>
</evidence>
<proteinExistence type="predicted"/>
<dbReference type="PANTHER" id="PTHR46599">
    <property type="entry name" value="PIGGYBAC TRANSPOSABLE ELEMENT-DERIVED PROTEIN 4"/>
    <property type="match status" value="1"/>
</dbReference>
<protein>
    <recommendedName>
        <fullName evidence="2">PiggyBac transposable element-derived protein domain-containing protein</fullName>
    </recommendedName>
</protein>
<reference evidence="3 4" key="1">
    <citation type="submission" date="2013-11" db="EMBL/GenBank/DDBJ databases">
        <title>The Genome Sequence of Phytophthora parasitica CJ01A1.</title>
        <authorList>
            <consortium name="The Broad Institute Genomics Platform"/>
            <person name="Russ C."/>
            <person name="Tyler B."/>
            <person name="Panabieres F."/>
            <person name="Shan W."/>
            <person name="Tripathy S."/>
            <person name="Grunwald N."/>
            <person name="Machado M."/>
            <person name="Johnson C.S."/>
            <person name="Walker B."/>
            <person name="Young S.K."/>
            <person name="Zeng Q."/>
            <person name="Gargeya S."/>
            <person name="Fitzgerald M."/>
            <person name="Haas B."/>
            <person name="Abouelleil A."/>
            <person name="Allen A.W."/>
            <person name="Alvarado L."/>
            <person name="Arachchi H.M."/>
            <person name="Berlin A.M."/>
            <person name="Chapman S.B."/>
            <person name="Gainer-Dewar J."/>
            <person name="Goldberg J."/>
            <person name="Griggs A."/>
            <person name="Gujja S."/>
            <person name="Hansen M."/>
            <person name="Howarth C."/>
            <person name="Imamovic A."/>
            <person name="Ireland A."/>
            <person name="Larimer J."/>
            <person name="McCowan C."/>
            <person name="Murphy C."/>
            <person name="Pearson M."/>
            <person name="Poon T.W."/>
            <person name="Priest M."/>
            <person name="Roberts A."/>
            <person name="Saif S."/>
            <person name="Shea T."/>
            <person name="Sisk P."/>
            <person name="Sykes S."/>
            <person name="Wortman J."/>
            <person name="Nusbaum C."/>
            <person name="Birren B."/>
        </authorList>
    </citation>
    <scope>NUCLEOTIDE SEQUENCE [LARGE SCALE GENOMIC DNA]</scope>
    <source>
        <strain evidence="3 4">CJ01A1</strain>
    </source>
</reference>
<evidence type="ECO:0000313" key="3">
    <source>
        <dbReference type="EMBL" id="ETP01421.1"/>
    </source>
</evidence>
<dbReference type="Proteomes" id="UP000018958">
    <property type="component" value="Unassembled WGS sequence"/>
</dbReference>
<evidence type="ECO:0000313" key="4">
    <source>
        <dbReference type="Proteomes" id="UP000018958"/>
    </source>
</evidence>
<dbReference type="AlphaFoldDB" id="W2VTA5"/>
<feature type="domain" description="PiggyBac transposable element-derived protein" evidence="2">
    <location>
        <begin position="272"/>
        <end position="644"/>
    </location>
</feature>
<dbReference type="OrthoDB" id="128687at2759"/>
<dbReference type="EMBL" id="ANIX01004259">
    <property type="protein sequence ID" value="ETP01421.1"/>
    <property type="molecule type" value="Genomic_DNA"/>
</dbReference>